<dbReference type="Gene3D" id="1.10.260.40">
    <property type="entry name" value="lambda repressor-like DNA-binding domains"/>
    <property type="match status" value="1"/>
</dbReference>
<dbReference type="Pfam" id="PF01381">
    <property type="entry name" value="HTH_3"/>
    <property type="match status" value="1"/>
</dbReference>
<keyword evidence="3" id="KW-1185">Reference proteome</keyword>
<evidence type="ECO:0000259" key="1">
    <source>
        <dbReference type="PROSITE" id="PS50943"/>
    </source>
</evidence>
<feature type="domain" description="HTH cro/C1-type" evidence="1">
    <location>
        <begin position="34"/>
        <end position="88"/>
    </location>
</feature>
<proteinExistence type="predicted"/>
<dbReference type="EMBL" id="CP032697">
    <property type="protein sequence ID" value="AYG64532.1"/>
    <property type="molecule type" value="Genomic_DNA"/>
</dbReference>
<dbReference type="InterPro" id="IPR001387">
    <property type="entry name" value="Cro/C1-type_HTH"/>
</dbReference>
<dbReference type="CDD" id="cd00093">
    <property type="entry name" value="HTH_XRE"/>
    <property type="match status" value="1"/>
</dbReference>
<sequence length="147" mass="16535">MNGKVTPPIKSERRQKRRLEPTIQSVDLHVGQQIRILRIQMRLSQSDLGKGIGLSYQQIQKYEIGRNRVSASMLYQMAKFFSVPAARFFEGIPEAVTGPSNEAARGVDDHIAYISTTEGRDLIARMLLLSPRVRKRVVSLVGALTQE</sequence>
<dbReference type="GO" id="GO:0003677">
    <property type="term" value="F:DNA binding"/>
    <property type="evidence" value="ECO:0007669"/>
    <property type="project" value="InterPro"/>
</dbReference>
<evidence type="ECO:0000313" key="3">
    <source>
        <dbReference type="Proteomes" id="UP000282195"/>
    </source>
</evidence>
<gene>
    <name evidence="2" type="ORF">CCGE525_38135</name>
</gene>
<dbReference type="OrthoDB" id="8404757at2"/>
<name>A0A387G9P2_9HYPH</name>
<evidence type="ECO:0000313" key="2">
    <source>
        <dbReference type="EMBL" id="AYG64532.1"/>
    </source>
</evidence>
<organism evidence="2 3">
    <name type="scientific">Rhizobium jaguaris</name>
    <dbReference type="NCBI Taxonomy" id="1312183"/>
    <lineage>
        <taxon>Bacteria</taxon>
        <taxon>Pseudomonadati</taxon>
        <taxon>Pseudomonadota</taxon>
        <taxon>Alphaproteobacteria</taxon>
        <taxon>Hyphomicrobiales</taxon>
        <taxon>Rhizobiaceae</taxon>
        <taxon>Rhizobium/Agrobacterium group</taxon>
        <taxon>Rhizobium</taxon>
    </lineage>
</organism>
<reference evidence="2 3" key="1">
    <citation type="submission" date="2018-10" db="EMBL/GenBank/DDBJ databases">
        <title>Rhizobium etli, R. leguminosarum and a new Rhizobium genospecies from Phaseolus dumosus.</title>
        <authorList>
            <person name="Ramirez-Puebla S.T."/>
            <person name="Rogel-Hernandez M.A."/>
            <person name="Guerrero G."/>
            <person name="Ormeno-Orrillo E."/>
            <person name="Martinez-Romero J.C."/>
            <person name="Negrete-Yankelevich S."/>
            <person name="Martinez-Romero E."/>
        </authorList>
    </citation>
    <scope>NUCLEOTIDE SEQUENCE [LARGE SCALE GENOMIC DNA]</scope>
    <source>
        <strain evidence="2 3">CCGE525</strain>
        <plasmid evidence="3">prccge525a</plasmid>
    </source>
</reference>
<dbReference type="SUPFAM" id="SSF47413">
    <property type="entry name" value="lambda repressor-like DNA-binding domains"/>
    <property type="match status" value="1"/>
</dbReference>
<dbReference type="KEGG" id="rjg:CCGE525_38135"/>
<dbReference type="SMART" id="SM00530">
    <property type="entry name" value="HTH_XRE"/>
    <property type="match status" value="1"/>
</dbReference>
<dbReference type="RefSeq" id="WP_120709421.1">
    <property type="nucleotide sequence ID" value="NZ_CP032697.1"/>
</dbReference>
<dbReference type="AlphaFoldDB" id="A0A387G9P2"/>
<dbReference type="Proteomes" id="UP000282195">
    <property type="component" value="Plasmid pRCCGE525a"/>
</dbReference>
<geneLocation type="plasmid" evidence="3">
    <name>prccge525a</name>
</geneLocation>
<dbReference type="PROSITE" id="PS50943">
    <property type="entry name" value="HTH_CROC1"/>
    <property type="match status" value="1"/>
</dbReference>
<protein>
    <submittedName>
        <fullName evidence="2">XRE family transcriptional regulator</fullName>
    </submittedName>
</protein>
<accession>A0A387G9P2</accession>
<dbReference type="InterPro" id="IPR010982">
    <property type="entry name" value="Lambda_DNA-bd_dom_sf"/>
</dbReference>
<keyword evidence="2" id="KW-0614">Plasmid</keyword>